<evidence type="ECO:0000256" key="5">
    <source>
        <dbReference type="SAM" id="Phobius"/>
    </source>
</evidence>
<organism evidence="6 7">
    <name type="scientific">Candidatus Taylorbacteria bacterium RIFCSPHIGHO2_01_FULL_46_22b</name>
    <dbReference type="NCBI Taxonomy" id="1802301"/>
    <lineage>
        <taxon>Bacteria</taxon>
        <taxon>Candidatus Tayloriibacteriota</taxon>
    </lineage>
</organism>
<feature type="transmembrane region" description="Helical" evidence="5">
    <location>
        <begin position="33"/>
        <end position="66"/>
    </location>
</feature>
<gene>
    <name evidence="6" type="ORF">A2664_01350</name>
</gene>
<dbReference type="GO" id="GO:0016020">
    <property type="term" value="C:membrane"/>
    <property type="evidence" value="ECO:0007669"/>
    <property type="project" value="UniProtKB-SubCell"/>
</dbReference>
<evidence type="ECO:0000313" key="7">
    <source>
        <dbReference type="Proteomes" id="UP000178873"/>
    </source>
</evidence>
<dbReference type="Pfam" id="PF07681">
    <property type="entry name" value="DoxX"/>
    <property type="match status" value="1"/>
</dbReference>
<keyword evidence="2 5" id="KW-0812">Transmembrane</keyword>
<feature type="transmembrane region" description="Helical" evidence="5">
    <location>
        <begin position="78"/>
        <end position="101"/>
    </location>
</feature>
<protein>
    <recommendedName>
        <fullName evidence="8">DoxX family protein</fullName>
    </recommendedName>
</protein>
<sequence>MGYFELTREQKRWRAVFETLRLKPVAMWSKGFGILQIVGGILLIAGMFTQVAALFFAIISLAEIFIEYREPAILKRNIVFYLLIFVMSLSLLFSGAGFYAFDLPL</sequence>
<dbReference type="Proteomes" id="UP000178873">
    <property type="component" value="Unassembled WGS sequence"/>
</dbReference>
<dbReference type="EMBL" id="MHRF01000010">
    <property type="protein sequence ID" value="OHA17977.1"/>
    <property type="molecule type" value="Genomic_DNA"/>
</dbReference>
<keyword evidence="3 5" id="KW-1133">Transmembrane helix</keyword>
<comment type="caution">
    <text evidence="6">The sequence shown here is derived from an EMBL/GenBank/DDBJ whole genome shotgun (WGS) entry which is preliminary data.</text>
</comment>
<dbReference type="STRING" id="1802301.A2664_01350"/>
<evidence type="ECO:0008006" key="8">
    <source>
        <dbReference type="Google" id="ProtNLM"/>
    </source>
</evidence>
<proteinExistence type="predicted"/>
<evidence type="ECO:0000256" key="1">
    <source>
        <dbReference type="ARBA" id="ARBA00004141"/>
    </source>
</evidence>
<reference evidence="6 7" key="1">
    <citation type="journal article" date="2016" name="Nat. Commun.">
        <title>Thousands of microbial genomes shed light on interconnected biogeochemical processes in an aquifer system.</title>
        <authorList>
            <person name="Anantharaman K."/>
            <person name="Brown C.T."/>
            <person name="Hug L.A."/>
            <person name="Sharon I."/>
            <person name="Castelle C.J."/>
            <person name="Probst A.J."/>
            <person name="Thomas B.C."/>
            <person name="Singh A."/>
            <person name="Wilkins M.J."/>
            <person name="Karaoz U."/>
            <person name="Brodie E.L."/>
            <person name="Williams K.H."/>
            <person name="Hubbard S.S."/>
            <person name="Banfield J.F."/>
        </authorList>
    </citation>
    <scope>NUCLEOTIDE SEQUENCE [LARGE SCALE GENOMIC DNA]</scope>
</reference>
<dbReference type="AlphaFoldDB" id="A0A1G2M291"/>
<evidence type="ECO:0000256" key="2">
    <source>
        <dbReference type="ARBA" id="ARBA00022692"/>
    </source>
</evidence>
<name>A0A1G2M291_9BACT</name>
<evidence type="ECO:0000256" key="4">
    <source>
        <dbReference type="ARBA" id="ARBA00023136"/>
    </source>
</evidence>
<comment type="subcellular location">
    <subcellularLocation>
        <location evidence="1">Membrane</location>
        <topology evidence="1">Multi-pass membrane protein</topology>
    </subcellularLocation>
</comment>
<dbReference type="InterPro" id="IPR032808">
    <property type="entry name" value="DoxX"/>
</dbReference>
<evidence type="ECO:0000256" key="3">
    <source>
        <dbReference type="ARBA" id="ARBA00022989"/>
    </source>
</evidence>
<accession>A0A1G2M291</accession>
<keyword evidence="4 5" id="KW-0472">Membrane</keyword>
<evidence type="ECO:0000313" key="6">
    <source>
        <dbReference type="EMBL" id="OHA17977.1"/>
    </source>
</evidence>